<evidence type="ECO:0000313" key="3">
    <source>
        <dbReference type="EMBL" id="GAA2115827.1"/>
    </source>
</evidence>
<feature type="compositionally biased region" description="Basic and acidic residues" evidence="1">
    <location>
        <begin position="14"/>
        <end position="23"/>
    </location>
</feature>
<organism evidence="3 4">
    <name type="scientific">Streptomyces synnematoformans</name>
    <dbReference type="NCBI Taxonomy" id="415721"/>
    <lineage>
        <taxon>Bacteria</taxon>
        <taxon>Bacillati</taxon>
        <taxon>Actinomycetota</taxon>
        <taxon>Actinomycetes</taxon>
        <taxon>Kitasatosporales</taxon>
        <taxon>Streptomycetaceae</taxon>
        <taxon>Streptomyces</taxon>
    </lineage>
</organism>
<accession>A0ABN2XRK4</accession>
<dbReference type="EMBL" id="BAAAPF010000028">
    <property type="protein sequence ID" value="GAA2115827.1"/>
    <property type="molecule type" value="Genomic_DNA"/>
</dbReference>
<feature type="transmembrane region" description="Helical" evidence="2">
    <location>
        <begin position="71"/>
        <end position="90"/>
    </location>
</feature>
<feature type="transmembrane region" description="Helical" evidence="2">
    <location>
        <begin position="31"/>
        <end position="50"/>
    </location>
</feature>
<dbReference type="RefSeq" id="WP_344289090.1">
    <property type="nucleotide sequence ID" value="NZ_BAAAPF010000028.1"/>
</dbReference>
<keyword evidence="4" id="KW-1185">Reference proteome</keyword>
<comment type="caution">
    <text evidence="3">The sequence shown here is derived from an EMBL/GenBank/DDBJ whole genome shotgun (WGS) entry which is preliminary data.</text>
</comment>
<feature type="transmembrane region" description="Helical" evidence="2">
    <location>
        <begin position="96"/>
        <end position="112"/>
    </location>
</feature>
<keyword evidence="2" id="KW-0812">Transmembrane</keyword>
<evidence type="ECO:0000256" key="2">
    <source>
        <dbReference type="SAM" id="Phobius"/>
    </source>
</evidence>
<feature type="region of interest" description="Disordered" evidence="1">
    <location>
        <begin position="1"/>
        <end position="23"/>
    </location>
</feature>
<gene>
    <name evidence="3" type="ORF">GCM10009802_15980</name>
</gene>
<sequence length="117" mass="12689">MESTPPRHALGPRPPERPAAGRREPSAAETVLLVATVVFLDAVVVAWMLFRISWSYGWMAGATDMSEAARAEVAQVGAAALAFWLLVLGVGRQWKLLAFQVLALGTATLVLWRSDFP</sequence>
<keyword evidence="2" id="KW-1133">Transmembrane helix</keyword>
<protein>
    <submittedName>
        <fullName evidence="3">Uncharacterized protein</fullName>
    </submittedName>
</protein>
<evidence type="ECO:0000313" key="4">
    <source>
        <dbReference type="Proteomes" id="UP001500443"/>
    </source>
</evidence>
<name>A0ABN2XRK4_9ACTN</name>
<evidence type="ECO:0000256" key="1">
    <source>
        <dbReference type="SAM" id="MobiDB-lite"/>
    </source>
</evidence>
<dbReference type="Proteomes" id="UP001500443">
    <property type="component" value="Unassembled WGS sequence"/>
</dbReference>
<reference evidence="3 4" key="1">
    <citation type="journal article" date="2019" name="Int. J. Syst. Evol. Microbiol.">
        <title>The Global Catalogue of Microorganisms (GCM) 10K type strain sequencing project: providing services to taxonomists for standard genome sequencing and annotation.</title>
        <authorList>
            <consortium name="The Broad Institute Genomics Platform"/>
            <consortium name="The Broad Institute Genome Sequencing Center for Infectious Disease"/>
            <person name="Wu L."/>
            <person name="Ma J."/>
        </authorList>
    </citation>
    <scope>NUCLEOTIDE SEQUENCE [LARGE SCALE GENOMIC DNA]</scope>
    <source>
        <strain evidence="3 4">JCM 15481</strain>
    </source>
</reference>
<keyword evidence="2" id="KW-0472">Membrane</keyword>
<proteinExistence type="predicted"/>